<evidence type="ECO:0000313" key="5">
    <source>
        <dbReference type="Proteomes" id="UP000663828"/>
    </source>
</evidence>
<dbReference type="EMBL" id="CAJNOR010002295">
    <property type="protein sequence ID" value="CAF1274438.1"/>
    <property type="molecule type" value="Genomic_DNA"/>
</dbReference>
<keyword evidence="2" id="KW-1133">Transmembrane helix</keyword>
<keyword evidence="2" id="KW-0812">Transmembrane</keyword>
<evidence type="ECO:0000256" key="1">
    <source>
        <dbReference type="SAM" id="MobiDB-lite"/>
    </source>
</evidence>
<feature type="region of interest" description="Disordered" evidence="1">
    <location>
        <begin position="1"/>
        <end position="20"/>
    </location>
</feature>
<feature type="compositionally biased region" description="Polar residues" evidence="1">
    <location>
        <begin position="1"/>
        <end position="11"/>
    </location>
</feature>
<gene>
    <name evidence="3" type="ORF">EDS130_LOCUS26915</name>
    <name evidence="4" type="ORF">XAT740_LOCUS27475</name>
</gene>
<dbReference type="Proteomes" id="UP000663852">
    <property type="component" value="Unassembled WGS sequence"/>
</dbReference>
<feature type="transmembrane region" description="Helical" evidence="2">
    <location>
        <begin position="77"/>
        <end position="100"/>
    </location>
</feature>
<evidence type="ECO:0000313" key="3">
    <source>
        <dbReference type="EMBL" id="CAF1230680.1"/>
    </source>
</evidence>
<reference evidence="4" key="1">
    <citation type="submission" date="2021-02" db="EMBL/GenBank/DDBJ databases">
        <authorList>
            <person name="Nowell W R."/>
        </authorList>
    </citation>
    <scope>NUCLEOTIDE SEQUENCE</scope>
</reference>
<accession>A0A815BTI7</accession>
<evidence type="ECO:0000256" key="2">
    <source>
        <dbReference type="SAM" id="Phobius"/>
    </source>
</evidence>
<dbReference type="AlphaFoldDB" id="A0A815BTI7"/>
<dbReference type="EMBL" id="CAJNOJ010000166">
    <property type="protein sequence ID" value="CAF1230680.1"/>
    <property type="molecule type" value="Genomic_DNA"/>
</dbReference>
<dbReference type="OrthoDB" id="10035771at2759"/>
<protein>
    <submittedName>
        <fullName evidence="4">Uncharacterized protein</fullName>
    </submittedName>
</protein>
<organism evidence="4 5">
    <name type="scientific">Adineta ricciae</name>
    <name type="common">Rotifer</name>
    <dbReference type="NCBI Taxonomy" id="249248"/>
    <lineage>
        <taxon>Eukaryota</taxon>
        <taxon>Metazoa</taxon>
        <taxon>Spiralia</taxon>
        <taxon>Gnathifera</taxon>
        <taxon>Rotifera</taxon>
        <taxon>Eurotatoria</taxon>
        <taxon>Bdelloidea</taxon>
        <taxon>Adinetida</taxon>
        <taxon>Adinetidae</taxon>
        <taxon>Adineta</taxon>
    </lineage>
</organism>
<name>A0A815BTI7_ADIRI</name>
<keyword evidence="5" id="KW-1185">Reference proteome</keyword>
<keyword evidence="2" id="KW-0472">Membrane</keyword>
<comment type="caution">
    <text evidence="4">The sequence shown here is derived from an EMBL/GenBank/DDBJ whole genome shotgun (WGS) entry which is preliminary data.</text>
</comment>
<sequence>MDDRSTVSTPRANREGRPLRRRGVSFNVLPLRDEPPPVAPSPTPILVDYASIHERTQLNLSNFLHSDNPITFLLFTFWRTICLFGQLFILPFMIIKYLYLLMLKVYGVRRATKSTTTSDLFSISSSSQSSASQQKPIVWILTVIDYIIIQISRLPEHARHLINSIRKHIDGTVSKSFNLIDSCTSHQLTRTYSMFKRLLWEKSTDFHSKTMK</sequence>
<proteinExistence type="predicted"/>
<dbReference type="Proteomes" id="UP000663828">
    <property type="component" value="Unassembled WGS sequence"/>
</dbReference>
<evidence type="ECO:0000313" key="4">
    <source>
        <dbReference type="EMBL" id="CAF1274438.1"/>
    </source>
</evidence>